<evidence type="ECO:0000313" key="2">
    <source>
        <dbReference type="Proteomes" id="UP000014500"/>
    </source>
</evidence>
<dbReference type="PANTHER" id="PTHR19446">
    <property type="entry name" value="REVERSE TRANSCRIPTASES"/>
    <property type="match status" value="1"/>
</dbReference>
<dbReference type="Gene3D" id="3.60.10.10">
    <property type="entry name" value="Endonuclease/exonuclease/phosphatase"/>
    <property type="match status" value="1"/>
</dbReference>
<keyword evidence="2" id="KW-1185">Reference proteome</keyword>
<dbReference type="AlphaFoldDB" id="T1IQ27"/>
<organism evidence="1 2">
    <name type="scientific">Strigamia maritima</name>
    <name type="common">European centipede</name>
    <name type="synonym">Geophilus maritimus</name>
    <dbReference type="NCBI Taxonomy" id="126957"/>
    <lineage>
        <taxon>Eukaryota</taxon>
        <taxon>Metazoa</taxon>
        <taxon>Ecdysozoa</taxon>
        <taxon>Arthropoda</taxon>
        <taxon>Myriapoda</taxon>
        <taxon>Chilopoda</taxon>
        <taxon>Pleurostigmophora</taxon>
        <taxon>Geophilomorpha</taxon>
        <taxon>Linotaeniidae</taxon>
        <taxon>Strigamia</taxon>
    </lineage>
</organism>
<evidence type="ECO:0000313" key="1">
    <source>
        <dbReference type="EnsemblMetazoa" id="SMAR003134-PA"/>
    </source>
</evidence>
<dbReference type="EMBL" id="AFFK01018153">
    <property type="status" value="NOT_ANNOTATED_CDS"/>
    <property type="molecule type" value="Genomic_DNA"/>
</dbReference>
<dbReference type="Proteomes" id="UP000014500">
    <property type="component" value="Unassembled WGS sequence"/>
</dbReference>
<dbReference type="InterPro" id="IPR036691">
    <property type="entry name" value="Endo/exonu/phosph_ase_sf"/>
</dbReference>
<protein>
    <recommendedName>
        <fullName evidence="3">Reverse transcriptase domain-containing protein</fullName>
    </recommendedName>
</protein>
<sequence>MGWQVMITGDFNARIANNQVDLEDMHDVKNSEDDTINEEGRLLLKFCGHHGIKILNDTTDGDWNGKLTSINIRGASVVDYFITNDESLVSRLKVQEKKREGRANVVTVKDCKTGNQFWTEVNRYRARKKAKSNDIGHEQWNEHFCALLAGSEEIVDTPVDQGLLTLISKGDDRLDQCFTLEEFKKTLLKLKRGKAPGKDGILNEFWRSLSLRSMLLLLDVINRIWLAETWPDSWRDGLITPIYKTGDASLANNYRGITLLNTLCKIVTSMMAKRISNWLFLEDKLSENQAGFRRKY</sequence>
<accession>T1IQ27</accession>
<dbReference type="PhylomeDB" id="T1IQ27"/>
<dbReference type="OMA" id="YREITLM"/>
<proteinExistence type="predicted"/>
<evidence type="ECO:0008006" key="3">
    <source>
        <dbReference type="Google" id="ProtNLM"/>
    </source>
</evidence>
<name>T1IQ27_STRMM</name>
<dbReference type="HOGENOM" id="CLU_941914_0_0_1"/>
<dbReference type="STRING" id="126957.T1IQ27"/>
<reference evidence="1" key="2">
    <citation type="submission" date="2015-02" db="UniProtKB">
        <authorList>
            <consortium name="EnsemblMetazoa"/>
        </authorList>
    </citation>
    <scope>IDENTIFICATION</scope>
</reference>
<dbReference type="eggNOG" id="KOG1075">
    <property type="taxonomic scope" value="Eukaryota"/>
</dbReference>
<reference evidence="2" key="1">
    <citation type="submission" date="2011-05" db="EMBL/GenBank/DDBJ databases">
        <authorList>
            <person name="Richards S.R."/>
            <person name="Qu J."/>
            <person name="Jiang H."/>
            <person name="Jhangiani S.N."/>
            <person name="Agravi P."/>
            <person name="Goodspeed R."/>
            <person name="Gross S."/>
            <person name="Mandapat C."/>
            <person name="Jackson L."/>
            <person name="Mathew T."/>
            <person name="Pu L."/>
            <person name="Thornton R."/>
            <person name="Saada N."/>
            <person name="Wilczek-Boney K.B."/>
            <person name="Lee S."/>
            <person name="Kovar C."/>
            <person name="Wu Y."/>
            <person name="Scherer S.E."/>
            <person name="Worley K.C."/>
            <person name="Muzny D.M."/>
            <person name="Gibbs R."/>
        </authorList>
    </citation>
    <scope>NUCLEOTIDE SEQUENCE</scope>
    <source>
        <strain evidence="2">Brora</strain>
    </source>
</reference>
<dbReference type="EnsemblMetazoa" id="SMAR003134-RA">
    <property type="protein sequence ID" value="SMAR003134-PA"/>
    <property type="gene ID" value="SMAR003134"/>
</dbReference>